<dbReference type="PANTHER" id="PTHR34488">
    <property type="entry name" value="SI:CH211-245H14.1-RELATED"/>
    <property type="match status" value="1"/>
</dbReference>
<dbReference type="PANTHER" id="PTHR34488:SF1">
    <property type="entry name" value="SI:CH211-245H14.1-RELATED"/>
    <property type="match status" value="1"/>
</dbReference>
<keyword evidence="7" id="KW-1185">Reference proteome</keyword>
<dbReference type="PROSITE" id="PS51720">
    <property type="entry name" value="G_AIG1"/>
    <property type="match status" value="1"/>
</dbReference>
<evidence type="ECO:0000259" key="5">
    <source>
        <dbReference type="PROSITE" id="PS51720"/>
    </source>
</evidence>
<reference evidence="6" key="1">
    <citation type="submission" date="2023-06" db="EMBL/GenBank/DDBJ databases">
        <title>Male Hemibagrus guttatus genome.</title>
        <authorList>
            <person name="Bian C."/>
        </authorList>
    </citation>
    <scope>NUCLEOTIDE SEQUENCE</scope>
    <source>
        <strain evidence="6">Male_cb2023</strain>
        <tissue evidence="6">Muscle</tissue>
    </source>
</reference>
<keyword evidence="2" id="KW-0547">Nucleotide-binding</keyword>
<keyword evidence="3" id="KW-0175">Coiled coil</keyword>
<accession>A0AAE0PUW3</accession>
<evidence type="ECO:0000256" key="3">
    <source>
        <dbReference type="SAM" id="Coils"/>
    </source>
</evidence>
<dbReference type="EMBL" id="JAUCMX010000027">
    <property type="protein sequence ID" value="KAK3508644.1"/>
    <property type="molecule type" value="Genomic_DNA"/>
</dbReference>
<dbReference type="SUPFAM" id="SSF52540">
    <property type="entry name" value="P-loop containing nucleoside triphosphate hydrolases"/>
    <property type="match status" value="1"/>
</dbReference>
<dbReference type="GO" id="GO:0005525">
    <property type="term" value="F:GTP binding"/>
    <property type="evidence" value="ECO:0007669"/>
    <property type="project" value="InterPro"/>
</dbReference>
<feature type="region of interest" description="Disordered" evidence="4">
    <location>
        <begin position="162"/>
        <end position="183"/>
    </location>
</feature>
<protein>
    <recommendedName>
        <fullName evidence="5">AIG1-type G domain-containing protein</fullName>
    </recommendedName>
</protein>
<feature type="coiled-coil region" evidence="3">
    <location>
        <begin position="392"/>
        <end position="469"/>
    </location>
</feature>
<sequence length="475" mass="54131">MTDMFSGNKVFLLVTGNTLKAHEKVMEILKTEKPDLQVVEKVDESDYVLVFCPIVSQAGTDIEAALKKLQDIAGSKPALLVVLHHTFDTHCVVPESNRAVKRNNSIAVDCLFHEDLGLLQSPKNTESLRKITSIIKPQDSSETSWFPSIPLSIPSWSNGWFSSSGSKDQSQHEKGAEKKQELKTEQKDSVLRILVLGRKDSGKRLEKNIILGRDWKNQAAASSDKSIATQESKSTEGKVAGRKVTVVETPYLFSAELSREKLRNYVEEAIELSKPGPHAILLILKDIEVNTVEELKVTFLKMEEIFGDRCWKYTTIIFSVTNESLKNSEEFIQSGDQEVQTLVEKCGKRCHFLNIEENEDGSQVPEYLLKMVGGNRENFYSSEIYLKTLASIGGIEEKIKRNKKELREKSNEEENMETERNKMKSTLNEIWRDILNSSMKMQEAFSKKIEEKDKQIEEFKKMYAELSERFIFPED</sequence>
<proteinExistence type="inferred from homology"/>
<comment type="caution">
    <text evidence="6">The sequence shown here is derived from an EMBL/GenBank/DDBJ whole genome shotgun (WGS) entry which is preliminary data.</text>
</comment>
<dbReference type="AlphaFoldDB" id="A0AAE0PUW3"/>
<evidence type="ECO:0000313" key="6">
    <source>
        <dbReference type="EMBL" id="KAK3508644.1"/>
    </source>
</evidence>
<evidence type="ECO:0000256" key="4">
    <source>
        <dbReference type="SAM" id="MobiDB-lite"/>
    </source>
</evidence>
<name>A0AAE0PUW3_9TELE</name>
<dbReference type="Pfam" id="PF04548">
    <property type="entry name" value="AIG1"/>
    <property type="match status" value="1"/>
</dbReference>
<evidence type="ECO:0000313" key="7">
    <source>
        <dbReference type="Proteomes" id="UP001274896"/>
    </source>
</evidence>
<evidence type="ECO:0000256" key="2">
    <source>
        <dbReference type="ARBA" id="ARBA00022741"/>
    </source>
</evidence>
<dbReference type="Proteomes" id="UP001274896">
    <property type="component" value="Unassembled WGS sequence"/>
</dbReference>
<feature type="domain" description="AIG1-type G" evidence="5">
    <location>
        <begin position="188"/>
        <end position="389"/>
    </location>
</feature>
<dbReference type="Gene3D" id="3.40.50.300">
    <property type="entry name" value="P-loop containing nucleotide triphosphate hydrolases"/>
    <property type="match status" value="1"/>
</dbReference>
<feature type="compositionally biased region" description="Basic and acidic residues" evidence="4">
    <location>
        <begin position="169"/>
        <end position="183"/>
    </location>
</feature>
<evidence type="ECO:0000256" key="1">
    <source>
        <dbReference type="ARBA" id="ARBA00008535"/>
    </source>
</evidence>
<dbReference type="InterPro" id="IPR027417">
    <property type="entry name" value="P-loop_NTPase"/>
</dbReference>
<comment type="similarity">
    <text evidence="1">Belongs to the TRAFAC class TrmE-Era-EngA-EngB-Septin-like GTPase superfamily. AIG1/Toc34/Toc159-like paraseptin GTPase family. IAN subfamily.</text>
</comment>
<organism evidence="6 7">
    <name type="scientific">Hemibagrus guttatus</name>
    <dbReference type="NCBI Taxonomy" id="175788"/>
    <lineage>
        <taxon>Eukaryota</taxon>
        <taxon>Metazoa</taxon>
        <taxon>Chordata</taxon>
        <taxon>Craniata</taxon>
        <taxon>Vertebrata</taxon>
        <taxon>Euteleostomi</taxon>
        <taxon>Actinopterygii</taxon>
        <taxon>Neopterygii</taxon>
        <taxon>Teleostei</taxon>
        <taxon>Ostariophysi</taxon>
        <taxon>Siluriformes</taxon>
        <taxon>Bagridae</taxon>
        <taxon>Hemibagrus</taxon>
    </lineage>
</organism>
<gene>
    <name evidence="6" type="ORF">QTP70_002597</name>
</gene>
<dbReference type="InterPro" id="IPR006703">
    <property type="entry name" value="G_AIG1"/>
</dbReference>